<keyword evidence="3" id="KW-0472">Membrane</keyword>
<dbReference type="GO" id="GO:0016020">
    <property type="term" value="C:membrane"/>
    <property type="evidence" value="ECO:0007669"/>
    <property type="project" value="InterPro"/>
</dbReference>
<organism evidence="5 6">
    <name type="scientific">Lacihabitans soyangensis</name>
    <dbReference type="NCBI Taxonomy" id="869394"/>
    <lineage>
        <taxon>Bacteria</taxon>
        <taxon>Pseudomonadati</taxon>
        <taxon>Bacteroidota</taxon>
        <taxon>Cytophagia</taxon>
        <taxon>Cytophagales</taxon>
        <taxon>Leadbetterellaceae</taxon>
        <taxon>Lacihabitans</taxon>
    </lineage>
</organism>
<gene>
    <name evidence="5" type="ORF">EGI31_17915</name>
</gene>
<evidence type="ECO:0000313" key="5">
    <source>
        <dbReference type="EMBL" id="MCP9764820.1"/>
    </source>
</evidence>
<dbReference type="RefSeq" id="WP_255038507.1">
    <property type="nucleotide sequence ID" value="NZ_RJUF01000176.1"/>
</dbReference>
<feature type="repeat" description="TPR" evidence="1">
    <location>
        <begin position="314"/>
        <end position="347"/>
    </location>
</feature>
<dbReference type="InterPro" id="IPR019734">
    <property type="entry name" value="TPR_rpt"/>
</dbReference>
<evidence type="ECO:0000256" key="2">
    <source>
        <dbReference type="SAM" id="Coils"/>
    </source>
</evidence>
<comment type="caution">
    <text evidence="5">The sequence shown here is derived from an EMBL/GenBank/DDBJ whole genome shotgun (WGS) entry which is preliminary data.</text>
</comment>
<dbReference type="InterPro" id="IPR036890">
    <property type="entry name" value="HATPase_C_sf"/>
</dbReference>
<accession>A0AAE3H812</accession>
<dbReference type="EMBL" id="RJUF01000176">
    <property type="protein sequence ID" value="MCP9764820.1"/>
    <property type="molecule type" value="Genomic_DNA"/>
</dbReference>
<dbReference type="GO" id="GO:0000155">
    <property type="term" value="F:phosphorelay sensor kinase activity"/>
    <property type="evidence" value="ECO:0007669"/>
    <property type="project" value="InterPro"/>
</dbReference>
<keyword evidence="2" id="KW-0175">Coiled coil</keyword>
<feature type="repeat" description="TPR" evidence="1">
    <location>
        <begin position="154"/>
        <end position="187"/>
    </location>
</feature>
<dbReference type="InterPro" id="IPR011990">
    <property type="entry name" value="TPR-like_helical_dom_sf"/>
</dbReference>
<dbReference type="Pfam" id="PF13424">
    <property type="entry name" value="TPR_12"/>
    <property type="match status" value="2"/>
</dbReference>
<evidence type="ECO:0000259" key="4">
    <source>
        <dbReference type="Pfam" id="PF06580"/>
    </source>
</evidence>
<dbReference type="PANTHER" id="PTHR34220:SF7">
    <property type="entry name" value="SENSOR HISTIDINE KINASE YPDA"/>
    <property type="match status" value="1"/>
</dbReference>
<keyword evidence="3" id="KW-0812">Transmembrane</keyword>
<dbReference type="Pfam" id="PF06580">
    <property type="entry name" value="His_kinase"/>
    <property type="match status" value="1"/>
</dbReference>
<dbReference type="Proteomes" id="UP001204144">
    <property type="component" value="Unassembled WGS sequence"/>
</dbReference>
<reference evidence="5 6" key="1">
    <citation type="submission" date="2018-11" db="EMBL/GenBank/DDBJ databases">
        <title>Novel bacteria species description.</title>
        <authorList>
            <person name="Han J.-H."/>
        </authorList>
    </citation>
    <scope>NUCLEOTIDE SEQUENCE [LARGE SCALE GENOMIC DNA]</scope>
    <source>
        <strain evidence="5 6">KCTC23259</strain>
    </source>
</reference>
<name>A0AAE3H812_9BACT</name>
<feature type="coiled-coil region" evidence="2">
    <location>
        <begin position="334"/>
        <end position="385"/>
    </location>
</feature>
<dbReference type="InterPro" id="IPR050640">
    <property type="entry name" value="Bact_2-comp_sensor_kinase"/>
</dbReference>
<dbReference type="InterPro" id="IPR010559">
    <property type="entry name" value="Sig_transdc_His_kin_internal"/>
</dbReference>
<keyword evidence="5" id="KW-0808">Transferase</keyword>
<dbReference type="Gene3D" id="1.25.40.10">
    <property type="entry name" value="Tetratricopeptide repeat domain"/>
    <property type="match status" value="2"/>
</dbReference>
<keyword evidence="3" id="KW-1133">Transmembrane helix</keyword>
<evidence type="ECO:0000256" key="1">
    <source>
        <dbReference type="PROSITE-ProRule" id="PRU00339"/>
    </source>
</evidence>
<keyword evidence="1" id="KW-0802">TPR repeat</keyword>
<dbReference type="SMART" id="SM00028">
    <property type="entry name" value="TPR"/>
    <property type="match status" value="6"/>
</dbReference>
<keyword evidence="6" id="KW-1185">Reference proteome</keyword>
<evidence type="ECO:0000256" key="3">
    <source>
        <dbReference type="SAM" id="Phobius"/>
    </source>
</evidence>
<keyword evidence="5" id="KW-0418">Kinase</keyword>
<dbReference type="Gene3D" id="3.30.565.10">
    <property type="entry name" value="Histidine kinase-like ATPase, C-terminal domain"/>
    <property type="match status" value="1"/>
</dbReference>
<sequence>MKKNILIIFFFVLSFGAFGQENLAEVISSLKDKPNLDLTEMDKAFAAFKRDSAAMRQLSEVSGFELGRIFGLNSLGVLARNTSNYKESIRLHQMALKAAEELKHAESIVSSLNMLGVSYRRLDEVRLALDYHKQALSISDKIKHKSESILRSTAVSLNSIGNIYLVLKQYELAEQQFTKSMEIEKKLENKLGLAINYQNIGIIKEAQNKLDAALQNYKTSLEYNLQIKSELGKIICENSIGQILIKQNKPEEGLRRILPTIALAEKLGDKYYITMAKVNSGWALSILKDYPNAEKYLQSGLEMAIANSFNSSTSEAYTHLAYLYESKGEYPKALENLKKKQEFSEKILNEENLRYTAELIVKYDNEKKESQIALLEKENELVKYRLFENQRIMIFAGVLLALLAGLLFIWYRQYQLKSEKKVLMLEQQMMRSQMNPHFLFNSLNSIKLYIINNEKENAVYYLNKFSKLIRAILSNSREKEISLKEELEMMELYVNIESIRFTEKIHYDVIIDESIDTERIKIPSMILQPFIENAIWHGLSNKVGDKNLKIYITNRVKGQISFEIVDNGIGRQKAQEIKENKVSKQNSIGLKLTKERLENFAKNINKEIVMDFEDMVDNNQQPLGTKAIIILPIK</sequence>
<dbReference type="SUPFAM" id="SSF55874">
    <property type="entry name" value="ATPase domain of HSP90 chaperone/DNA topoisomerase II/histidine kinase"/>
    <property type="match status" value="1"/>
</dbReference>
<dbReference type="AlphaFoldDB" id="A0AAE3H812"/>
<proteinExistence type="predicted"/>
<dbReference type="PROSITE" id="PS50005">
    <property type="entry name" value="TPR"/>
    <property type="match status" value="2"/>
</dbReference>
<dbReference type="PANTHER" id="PTHR34220">
    <property type="entry name" value="SENSOR HISTIDINE KINASE YPDA"/>
    <property type="match status" value="1"/>
</dbReference>
<feature type="domain" description="Signal transduction histidine kinase internal region" evidence="4">
    <location>
        <begin position="426"/>
        <end position="505"/>
    </location>
</feature>
<protein>
    <submittedName>
        <fullName evidence="5">Sensor histidine kinase</fullName>
    </submittedName>
</protein>
<dbReference type="SUPFAM" id="SSF48452">
    <property type="entry name" value="TPR-like"/>
    <property type="match status" value="2"/>
</dbReference>
<feature type="transmembrane region" description="Helical" evidence="3">
    <location>
        <begin position="392"/>
        <end position="411"/>
    </location>
</feature>
<evidence type="ECO:0000313" key="6">
    <source>
        <dbReference type="Proteomes" id="UP001204144"/>
    </source>
</evidence>